<gene>
    <name evidence="3" type="ORF">TWF506_011141</name>
</gene>
<reference evidence="3 4" key="1">
    <citation type="submission" date="2019-10" db="EMBL/GenBank/DDBJ databases">
        <authorList>
            <person name="Palmer J.M."/>
        </authorList>
    </citation>
    <scope>NUCLEOTIDE SEQUENCE [LARGE SCALE GENOMIC DNA]</scope>
    <source>
        <strain evidence="3 4">TWF506</strain>
    </source>
</reference>
<keyword evidence="2" id="KW-0812">Transmembrane</keyword>
<evidence type="ECO:0000313" key="4">
    <source>
        <dbReference type="Proteomes" id="UP001307849"/>
    </source>
</evidence>
<protein>
    <submittedName>
        <fullName evidence="3">Uncharacterized protein</fullName>
    </submittedName>
</protein>
<sequence>MWRSAALSFPWIVQIIVLVGLFNLELAGGRTVEISRVVWEKAPGSDALRPSWVGNDTWTDKDTAWQYGNDGSCTDFLVSPPGAVIDAVRFSFRNPNLKFPWYLDHIEIHRGKWCEDPVPLSIPLETDAGFVDLNPEFASDTSSQSDLADSVYTQSQTEISTSKQNSPGEDINTVENMSGIFSNFNGNGVLSILDNEAALSRIHEVQDGSESEMASRNSLSDYYSAPAQLETPISELEGDILIWNLWPTLEIPMPVSLRFITNFQKKRALPVEI</sequence>
<comment type="caution">
    <text evidence="3">The sequence shown here is derived from an EMBL/GenBank/DDBJ whole genome shotgun (WGS) entry which is preliminary data.</text>
</comment>
<evidence type="ECO:0000313" key="3">
    <source>
        <dbReference type="EMBL" id="KAK6506222.1"/>
    </source>
</evidence>
<accession>A0AAN8RN21</accession>
<evidence type="ECO:0000256" key="1">
    <source>
        <dbReference type="SAM" id="MobiDB-lite"/>
    </source>
</evidence>
<keyword evidence="2" id="KW-1133">Transmembrane helix</keyword>
<evidence type="ECO:0000256" key="2">
    <source>
        <dbReference type="SAM" id="Phobius"/>
    </source>
</evidence>
<feature type="transmembrane region" description="Helical" evidence="2">
    <location>
        <begin position="6"/>
        <end position="26"/>
    </location>
</feature>
<keyword evidence="2" id="KW-0472">Membrane</keyword>
<dbReference type="EMBL" id="JAVHJM010000009">
    <property type="protein sequence ID" value="KAK6506222.1"/>
    <property type="molecule type" value="Genomic_DNA"/>
</dbReference>
<name>A0AAN8RN21_9PEZI</name>
<proteinExistence type="predicted"/>
<organism evidence="3 4">
    <name type="scientific">Arthrobotrys conoides</name>
    <dbReference type="NCBI Taxonomy" id="74498"/>
    <lineage>
        <taxon>Eukaryota</taxon>
        <taxon>Fungi</taxon>
        <taxon>Dikarya</taxon>
        <taxon>Ascomycota</taxon>
        <taxon>Pezizomycotina</taxon>
        <taxon>Orbiliomycetes</taxon>
        <taxon>Orbiliales</taxon>
        <taxon>Orbiliaceae</taxon>
        <taxon>Arthrobotrys</taxon>
    </lineage>
</organism>
<dbReference type="AlphaFoldDB" id="A0AAN8RN21"/>
<feature type="region of interest" description="Disordered" evidence="1">
    <location>
        <begin position="140"/>
        <end position="170"/>
    </location>
</feature>
<keyword evidence="4" id="KW-1185">Reference proteome</keyword>
<dbReference type="Proteomes" id="UP001307849">
    <property type="component" value="Unassembled WGS sequence"/>
</dbReference>